<sequence>MVDTYKMRDDYLIKVMKKNVICVSLICVLTVLPIFAQNEPYRNSMLSIEDRVDDLLQRMTLSEKIAQIRHLHSWNIFNGQKLDMQKLESFSRGMAWGFVEGFPLTGENCTENMFLIQKYMVENTRLGIPIFTVAESLHGAVHEGSTIYPQNIALGSTFNLDLAYRKAAMIAQDLHAQGMYQVLAPCVDVVRDLRWGRVEESYGEDPFLCGLLGIQEVKGYWDNGISPMLKHYGAHGNPLSGLNLASVECGVRDLHEIYLKPFEMIIKNTQLLAVMSTYNSWNRVPNSASNYLLTETLRNQWGFKGYVYSDWGAIEMLKTLHRTAYSSADAAVQALSAGLDVEASSRCYPELESLVKGGKFDEKIIDTSVRRVLYAKFKMGLFEDPYGIRYRHSKMHSEESIKLSKEIADESVVLLKNEDNLLPLDVRRLKSIAVIGPNADQVQFGDYTWSRDNKDGVTPLEGIKRAVGDEVFVRYAKGCSLTSLDTSGIEEAVSITRLSDVALVFCGSASAALARDYKSSTSGEGFDLNDLNLTGAQTQLIKAVYETGKPVVLILVTGKPFAIPWEKEHLPVILVQWYAGEQAGNSIADILFGKVSPSGRLTFSFPRSTGHLPVYYNYLPSDKGFYKNPGNYESPGRDYVFSNPSSLWAFGHGLTYTSFRYKNLRTNKNEYSFSDTIIVKVDVENIGLRDGKEVVQLYVRDKVSTYVTPIRQLRDFKKVDIRRGDVKTIQLKVLVEDLYLVDDLNQRFIEAGDFEIQVGTASDNILLTQDITVGKPVYLGKGNNVSCIKQKMSSCQIDISGEIRDVQATLIQNIQIVEKSSGKVLSVTDENGRFHVKTGNHEILIFTKEGYQPVEIPVNNQNIINVRVNYGD</sequence>
<feature type="domain" description="Fibronectin type III-like" evidence="3">
    <location>
        <begin position="693"/>
        <end position="762"/>
    </location>
</feature>
<dbReference type="Gene3D" id="3.20.20.300">
    <property type="entry name" value="Glycoside hydrolase, family 3, N-terminal domain"/>
    <property type="match status" value="1"/>
</dbReference>
<dbReference type="InterPro" id="IPR002772">
    <property type="entry name" value="Glyco_hydro_3_C"/>
</dbReference>
<dbReference type="InterPro" id="IPR013783">
    <property type="entry name" value="Ig-like_fold"/>
</dbReference>
<dbReference type="KEGG" id="copr:Cop2CBH44_26850"/>
<dbReference type="Pfam" id="PF14310">
    <property type="entry name" value="Fn3-like"/>
    <property type="match status" value="1"/>
</dbReference>
<dbReference type="Gene3D" id="3.40.50.1700">
    <property type="entry name" value="Glycoside hydrolase family 3 C-terminal domain"/>
    <property type="match status" value="1"/>
</dbReference>
<dbReference type="Pfam" id="PF00933">
    <property type="entry name" value="Glyco_hydro_3"/>
    <property type="match status" value="1"/>
</dbReference>
<name>A0A7G1HZS0_9BACT</name>
<dbReference type="AlphaFoldDB" id="A0A7G1HZS0"/>
<dbReference type="InterPro" id="IPR008969">
    <property type="entry name" value="CarboxyPept-like_regulatory"/>
</dbReference>
<evidence type="ECO:0000256" key="2">
    <source>
        <dbReference type="ARBA" id="ARBA00022801"/>
    </source>
</evidence>
<dbReference type="InterPro" id="IPR017853">
    <property type="entry name" value="GH"/>
</dbReference>
<evidence type="ECO:0000313" key="4">
    <source>
        <dbReference type="EMBL" id="BCI64332.1"/>
    </source>
</evidence>
<reference evidence="5" key="1">
    <citation type="submission" date="2020-07" db="EMBL/GenBank/DDBJ databases">
        <title>Complete genome sequencing of Coprobacter sp. strain 2CBH44.</title>
        <authorList>
            <person name="Sakamoto M."/>
            <person name="Murakami T."/>
            <person name="Mori H."/>
        </authorList>
    </citation>
    <scope>NUCLEOTIDE SEQUENCE [LARGE SCALE GENOMIC DNA]</scope>
    <source>
        <strain evidence="5">2CBH44</strain>
    </source>
</reference>
<dbReference type="InterPro" id="IPR001764">
    <property type="entry name" value="Glyco_hydro_3_N"/>
</dbReference>
<dbReference type="SMART" id="SM01217">
    <property type="entry name" value="Fn3_like"/>
    <property type="match status" value="1"/>
</dbReference>
<accession>A0A7G1HZS0</accession>
<dbReference type="FunFam" id="3.40.50.1700:FF:000009">
    <property type="entry name" value="Periplasmic beta-glucosidase"/>
    <property type="match status" value="1"/>
</dbReference>
<dbReference type="Gene3D" id="2.60.40.10">
    <property type="entry name" value="Immunoglobulins"/>
    <property type="match status" value="1"/>
</dbReference>
<keyword evidence="5" id="KW-1185">Reference proteome</keyword>
<dbReference type="InterPro" id="IPR026891">
    <property type="entry name" value="Fn3-like"/>
</dbReference>
<dbReference type="PRINTS" id="PR00133">
    <property type="entry name" value="GLHYDRLASE3"/>
</dbReference>
<dbReference type="Proteomes" id="UP000594042">
    <property type="component" value="Chromosome"/>
</dbReference>
<dbReference type="PANTHER" id="PTHR42715:SF10">
    <property type="entry name" value="BETA-GLUCOSIDASE"/>
    <property type="match status" value="1"/>
</dbReference>
<evidence type="ECO:0000259" key="3">
    <source>
        <dbReference type="SMART" id="SM01217"/>
    </source>
</evidence>
<dbReference type="InterPro" id="IPR036881">
    <property type="entry name" value="Glyco_hydro_3_C_sf"/>
</dbReference>
<gene>
    <name evidence="4" type="ORF">Cop2CBH44_26850</name>
</gene>
<evidence type="ECO:0000313" key="5">
    <source>
        <dbReference type="Proteomes" id="UP000594042"/>
    </source>
</evidence>
<dbReference type="EMBL" id="AP023322">
    <property type="protein sequence ID" value="BCI64332.1"/>
    <property type="molecule type" value="Genomic_DNA"/>
</dbReference>
<dbReference type="GO" id="GO:0005975">
    <property type="term" value="P:carbohydrate metabolic process"/>
    <property type="evidence" value="ECO:0007669"/>
    <property type="project" value="InterPro"/>
</dbReference>
<dbReference type="SUPFAM" id="SSF49464">
    <property type="entry name" value="Carboxypeptidase regulatory domain-like"/>
    <property type="match status" value="1"/>
</dbReference>
<organism evidence="4 5">
    <name type="scientific">Coprobacter secundus subsp. similis</name>
    <dbReference type="NCBI Taxonomy" id="2751153"/>
    <lineage>
        <taxon>Bacteria</taxon>
        <taxon>Pseudomonadati</taxon>
        <taxon>Bacteroidota</taxon>
        <taxon>Bacteroidia</taxon>
        <taxon>Bacteroidales</taxon>
        <taxon>Barnesiellaceae</taxon>
        <taxon>Coprobacter</taxon>
    </lineage>
</organism>
<dbReference type="SUPFAM" id="SSF52279">
    <property type="entry name" value="Beta-D-glucan exohydrolase, C-terminal domain"/>
    <property type="match status" value="1"/>
</dbReference>
<dbReference type="GO" id="GO:0004553">
    <property type="term" value="F:hydrolase activity, hydrolyzing O-glycosyl compounds"/>
    <property type="evidence" value="ECO:0007669"/>
    <property type="project" value="InterPro"/>
</dbReference>
<dbReference type="SUPFAM" id="SSF51445">
    <property type="entry name" value="(Trans)glycosidases"/>
    <property type="match status" value="1"/>
</dbReference>
<dbReference type="InterPro" id="IPR050288">
    <property type="entry name" value="Cellulose_deg_GH3"/>
</dbReference>
<evidence type="ECO:0000256" key="1">
    <source>
        <dbReference type="ARBA" id="ARBA00005336"/>
    </source>
</evidence>
<dbReference type="PANTHER" id="PTHR42715">
    <property type="entry name" value="BETA-GLUCOSIDASE"/>
    <property type="match status" value="1"/>
</dbReference>
<comment type="similarity">
    <text evidence="1">Belongs to the glycosyl hydrolase 3 family.</text>
</comment>
<protein>
    <submittedName>
        <fullName evidence="4">Glycosyl hydrolase family 3</fullName>
    </submittedName>
</protein>
<dbReference type="InterPro" id="IPR036962">
    <property type="entry name" value="Glyco_hydro_3_N_sf"/>
</dbReference>
<keyword evidence="2 4" id="KW-0378">Hydrolase</keyword>
<proteinExistence type="inferred from homology"/>
<dbReference type="Pfam" id="PF01915">
    <property type="entry name" value="Glyco_hydro_3_C"/>
    <property type="match status" value="1"/>
</dbReference>